<comment type="caution">
    <text evidence="1">The sequence shown here is derived from an EMBL/GenBank/DDBJ whole genome shotgun (WGS) entry which is preliminary data.</text>
</comment>
<reference evidence="1" key="1">
    <citation type="submission" date="2020-01" db="EMBL/GenBank/DDBJ databases">
        <authorList>
            <person name="Richard D."/>
        </authorList>
    </citation>
    <scope>NUCLEOTIDE SEQUENCE</scope>
    <source>
        <strain evidence="1">JP541</strain>
    </source>
</reference>
<name>A0A8I0H1E8_XANCI</name>
<organism evidence="1 2">
    <name type="scientific">Xanthomonas citri pv. citri</name>
    <dbReference type="NCBI Taxonomy" id="611301"/>
    <lineage>
        <taxon>Bacteria</taxon>
        <taxon>Pseudomonadati</taxon>
        <taxon>Pseudomonadota</taxon>
        <taxon>Gammaproteobacteria</taxon>
        <taxon>Lysobacterales</taxon>
        <taxon>Lysobacteraceae</taxon>
        <taxon>Xanthomonas</taxon>
    </lineage>
</organism>
<protein>
    <submittedName>
        <fullName evidence="1">DNA-binding protein</fullName>
    </submittedName>
</protein>
<accession>A0A8I0H1E8</accession>
<dbReference type="AlphaFoldDB" id="A0A8I0H1E8"/>
<proteinExistence type="predicted"/>
<dbReference type="Proteomes" id="UP000653002">
    <property type="component" value="Unassembled WGS sequence"/>
</dbReference>
<gene>
    <name evidence="1" type="ORF">GUH15_20740</name>
</gene>
<evidence type="ECO:0000313" key="1">
    <source>
        <dbReference type="EMBL" id="MBD4338434.1"/>
    </source>
</evidence>
<sequence length="46" mass="5660">HYKPQGKMLYFEKSELEAWLRQNPIKTKTQIEQEAQRYIMNHPAKR</sequence>
<evidence type="ECO:0000313" key="2">
    <source>
        <dbReference type="Proteomes" id="UP000653002"/>
    </source>
</evidence>
<dbReference type="GO" id="GO:0003677">
    <property type="term" value="F:DNA binding"/>
    <property type="evidence" value="ECO:0007669"/>
    <property type="project" value="UniProtKB-KW"/>
</dbReference>
<feature type="non-terminal residue" evidence="1">
    <location>
        <position position="1"/>
    </location>
</feature>
<dbReference type="EMBL" id="JAABFR010001480">
    <property type="protein sequence ID" value="MBD4338434.1"/>
    <property type="molecule type" value="Genomic_DNA"/>
</dbReference>
<keyword evidence="1" id="KW-0238">DNA-binding</keyword>